<evidence type="ECO:0000313" key="2">
    <source>
        <dbReference type="Proteomes" id="UP000315082"/>
    </source>
</evidence>
<protein>
    <submittedName>
        <fullName evidence="1">Uncharacterized protein</fullName>
    </submittedName>
</protein>
<gene>
    <name evidence="1" type="ORF">Poly24_31340</name>
</gene>
<organism evidence="1 2">
    <name type="scientific">Rosistilla carotiformis</name>
    <dbReference type="NCBI Taxonomy" id="2528017"/>
    <lineage>
        <taxon>Bacteria</taxon>
        <taxon>Pseudomonadati</taxon>
        <taxon>Planctomycetota</taxon>
        <taxon>Planctomycetia</taxon>
        <taxon>Pirellulales</taxon>
        <taxon>Pirellulaceae</taxon>
        <taxon>Rosistilla</taxon>
    </lineage>
</organism>
<dbReference type="Proteomes" id="UP000315082">
    <property type="component" value="Chromosome"/>
</dbReference>
<accession>A0A518JV66</accession>
<name>A0A518JV66_9BACT</name>
<evidence type="ECO:0000313" key="1">
    <source>
        <dbReference type="EMBL" id="QDV69418.1"/>
    </source>
</evidence>
<reference evidence="1 2" key="1">
    <citation type="submission" date="2019-02" db="EMBL/GenBank/DDBJ databases">
        <title>Deep-cultivation of Planctomycetes and their phenomic and genomic characterization uncovers novel biology.</title>
        <authorList>
            <person name="Wiegand S."/>
            <person name="Jogler M."/>
            <person name="Boedeker C."/>
            <person name="Pinto D."/>
            <person name="Vollmers J."/>
            <person name="Rivas-Marin E."/>
            <person name="Kohn T."/>
            <person name="Peeters S.H."/>
            <person name="Heuer A."/>
            <person name="Rast P."/>
            <person name="Oberbeckmann S."/>
            <person name="Bunk B."/>
            <person name="Jeske O."/>
            <person name="Meyerdierks A."/>
            <person name="Storesund J.E."/>
            <person name="Kallscheuer N."/>
            <person name="Luecker S."/>
            <person name="Lage O.M."/>
            <person name="Pohl T."/>
            <person name="Merkel B.J."/>
            <person name="Hornburger P."/>
            <person name="Mueller R.-W."/>
            <person name="Bruemmer F."/>
            <person name="Labrenz M."/>
            <person name="Spormann A.M."/>
            <person name="Op den Camp H."/>
            <person name="Overmann J."/>
            <person name="Amann R."/>
            <person name="Jetten M.S.M."/>
            <person name="Mascher T."/>
            <person name="Medema M.H."/>
            <person name="Devos D.P."/>
            <person name="Kaster A.-K."/>
            <person name="Ovreas L."/>
            <person name="Rohde M."/>
            <person name="Galperin M.Y."/>
            <person name="Jogler C."/>
        </authorList>
    </citation>
    <scope>NUCLEOTIDE SEQUENCE [LARGE SCALE GENOMIC DNA]</scope>
    <source>
        <strain evidence="1 2">Poly24</strain>
    </source>
</reference>
<dbReference type="RefSeq" id="WP_145096869.1">
    <property type="nucleotide sequence ID" value="NZ_CP036348.1"/>
</dbReference>
<keyword evidence="2" id="KW-1185">Reference proteome</keyword>
<dbReference type="EMBL" id="CP036348">
    <property type="protein sequence ID" value="QDV69418.1"/>
    <property type="molecule type" value="Genomic_DNA"/>
</dbReference>
<sequence>MGNGITVSGLLLVLVFLGPWMESSAYAQERLAHVSVMDDHDSPMQWNEWTRGNDRRWWLCRHRM</sequence>
<proteinExistence type="predicted"/>
<dbReference type="KEGG" id="rcf:Poly24_31340"/>
<dbReference type="AlphaFoldDB" id="A0A518JV66"/>